<feature type="region of interest" description="Disordered" evidence="1">
    <location>
        <begin position="286"/>
        <end position="312"/>
    </location>
</feature>
<gene>
    <name evidence="3" type="ORF">N0V91_004761</name>
</gene>
<dbReference type="Proteomes" id="UP001140510">
    <property type="component" value="Unassembled WGS sequence"/>
</dbReference>
<feature type="transmembrane region" description="Helical" evidence="2">
    <location>
        <begin position="174"/>
        <end position="191"/>
    </location>
</feature>
<evidence type="ECO:0000313" key="4">
    <source>
        <dbReference type="Proteomes" id="UP001140510"/>
    </source>
</evidence>
<name>A0A9W9D797_9PLEO</name>
<feature type="region of interest" description="Disordered" evidence="1">
    <location>
        <begin position="1"/>
        <end position="24"/>
    </location>
</feature>
<keyword evidence="2" id="KW-1133">Transmembrane helix</keyword>
<feature type="transmembrane region" description="Helical" evidence="2">
    <location>
        <begin position="203"/>
        <end position="222"/>
    </location>
</feature>
<evidence type="ECO:0000256" key="1">
    <source>
        <dbReference type="SAM" id="MobiDB-lite"/>
    </source>
</evidence>
<reference evidence="3" key="1">
    <citation type="submission" date="2022-10" db="EMBL/GenBank/DDBJ databases">
        <title>Tapping the CABI collections for fungal endophytes: first genome assemblies for Collariella, Neodidymelliopsis, Ascochyta clinopodiicola, Didymella pomorum, Didymosphaeria variabile, Neocosmospora piperis and Neocucurbitaria cava.</title>
        <authorList>
            <person name="Hill R."/>
        </authorList>
    </citation>
    <scope>NUCLEOTIDE SEQUENCE</scope>
    <source>
        <strain evidence="3">IMI 355091</strain>
    </source>
</reference>
<feature type="compositionally biased region" description="Polar residues" evidence="1">
    <location>
        <begin position="1"/>
        <end position="12"/>
    </location>
</feature>
<keyword evidence="4" id="KW-1185">Reference proteome</keyword>
<comment type="caution">
    <text evidence="3">The sequence shown here is derived from an EMBL/GenBank/DDBJ whole genome shotgun (WGS) entry which is preliminary data.</text>
</comment>
<dbReference type="AlphaFoldDB" id="A0A9W9D797"/>
<evidence type="ECO:0000256" key="2">
    <source>
        <dbReference type="SAM" id="Phobius"/>
    </source>
</evidence>
<organism evidence="3 4">
    <name type="scientific">Didymella pomorum</name>
    <dbReference type="NCBI Taxonomy" id="749634"/>
    <lineage>
        <taxon>Eukaryota</taxon>
        <taxon>Fungi</taxon>
        <taxon>Dikarya</taxon>
        <taxon>Ascomycota</taxon>
        <taxon>Pezizomycotina</taxon>
        <taxon>Dothideomycetes</taxon>
        <taxon>Pleosporomycetidae</taxon>
        <taxon>Pleosporales</taxon>
        <taxon>Pleosporineae</taxon>
        <taxon>Didymellaceae</taxon>
        <taxon>Didymella</taxon>
    </lineage>
</organism>
<dbReference type="OrthoDB" id="3776879at2759"/>
<keyword evidence="2" id="KW-0812">Transmembrane</keyword>
<proteinExistence type="predicted"/>
<feature type="transmembrane region" description="Helical" evidence="2">
    <location>
        <begin position="123"/>
        <end position="141"/>
    </location>
</feature>
<feature type="region of interest" description="Disordered" evidence="1">
    <location>
        <begin position="509"/>
        <end position="553"/>
    </location>
</feature>
<feature type="compositionally biased region" description="Basic and acidic residues" evidence="1">
    <location>
        <begin position="531"/>
        <end position="553"/>
    </location>
</feature>
<sequence length="553" mass="61662">MYQYTRVPQSTGGDNGSAMVEDPPPHVHSTLQLLPYSSAVTFDKMPHALWSSVPTHTLGSLCEGQYKIIPRRPECLGANATLQYAIIGSTAAAAAYTSLATRYSHGATAGYALPRTALFIRSSAKLGICAGALGAAANWYYNSRFKAVVLSDRSHEVKPWKLYEKTKKLTVDDGALVGAGLGLAASLPALFMRRLAIPRWTRCFGLANVGACAGILGAHGYLQFTGERQKAYKSLETRLQRRSLEFWHLFWAKQSMARFNPLVQLYIRHNALWYAQQLPASAFEQAETLDPDPPNDRGTRLAANSPDSAYEHEDQSYYLPPFDYAEDLKYISVEATHAKIAEHEAEIAALLKEAEFILFISAHRQYAYCHLSSADPEERRTRLEELQLLQITYNKLRSSAEILQSRLINWRMSLQHKAIVDSPAFPVAPVDAWLPASSHSFTSHDPALAIQELERTQAALDAEIKSFEASIADPGYAREKKERWRADLEDGRSLLRVADRIVWEFEEMQKGAQRAHEPAAAVGEQQEDGEQVERVQEGQPRAKSDANLEVDKS</sequence>
<dbReference type="EMBL" id="JAPEVA010000029">
    <property type="protein sequence ID" value="KAJ4406090.1"/>
    <property type="molecule type" value="Genomic_DNA"/>
</dbReference>
<keyword evidence="2" id="KW-0472">Membrane</keyword>
<protein>
    <submittedName>
        <fullName evidence="3">Uncharacterized protein</fullName>
    </submittedName>
</protein>
<accession>A0A9W9D797</accession>
<evidence type="ECO:0000313" key="3">
    <source>
        <dbReference type="EMBL" id="KAJ4406090.1"/>
    </source>
</evidence>